<protein>
    <submittedName>
        <fullName evidence="9">Putative aliphatic sulfonates transport permease protein SsuC</fullName>
    </submittedName>
</protein>
<reference evidence="9 10" key="1">
    <citation type="journal article" date="2011" name="J. Bacteriol.">
        <title>Genome sequence of Brevibacillus laterosporus LMG 15441, a pathogen of invertebrates.</title>
        <authorList>
            <person name="Djukic M."/>
            <person name="Poehlein A."/>
            <person name="Thurmer A."/>
            <person name="Daniel R."/>
        </authorList>
    </citation>
    <scope>NUCLEOTIDE SEQUENCE [LARGE SCALE GENOMIC DNA]</scope>
    <source>
        <strain evidence="9 10">LMG 15441</strain>
    </source>
</reference>
<dbReference type="GO" id="GO:0005886">
    <property type="term" value="C:plasma membrane"/>
    <property type="evidence" value="ECO:0007669"/>
    <property type="project" value="UniProtKB-SubCell"/>
</dbReference>
<evidence type="ECO:0000256" key="1">
    <source>
        <dbReference type="ARBA" id="ARBA00004651"/>
    </source>
</evidence>
<keyword evidence="6 7" id="KW-0472">Membrane</keyword>
<feature type="domain" description="ABC transmembrane type-1" evidence="8">
    <location>
        <begin position="72"/>
        <end position="253"/>
    </location>
</feature>
<keyword evidence="5 7" id="KW-1133">Transmembrane helix</keyword>
<evidence type="ECO:0000256" key="3">
    <source>
        <dbReference type="ARBA" id="ARBA00022475"/>
    </source>
</evidence>
<dbReference type="RefSeq" id="WP_003338061.1">
    <property type="nucleotide sequence ID" value="NZ_CP007806.1"/>
</dbReference>
<dbReference type="PANTHER" id="PTHR30151:SF19">
    <property type="entry name" value="ABC TRANSPORTER PERMEASE"/>
    <property type="match status" value="1"/>
</dbReference>
<dbReference type="InterPro" id="IPR035906">
    <property type="entry name" value="MetI-like_sf"/>
</dbReference>
<organism evidence="9 10">
    <name type="scientific">Brevibacillus laterosporus LMG 15441</name>
    <dbReference type="NCBI Taxonomy" id="1042163"/>
    <lineage>
        <taxon>Bacteria</taxon>
        <taxon>Bacillati</taxon>
        <taxon>Bacillota</taxon>
        <taxon>Bacilli</taxon>
        <taxon>Bacillales</taxon>
        <taxon>Paenibacillaceae</taxon>
        <taxon>Brevibacillus</taxon>
    </lineage>
</organism>
<evidence type="ECO:0000256" key="2">
    <source>
        <dbReference type="ARBA" id="ARBA00022448"/>
    </source>
</evidence>
<name>A0A075R332_BRELA</name>
<evidence type="ECO:0000256" key="6">
    <source>
        <dbReference type="ARBA" id="ARBA00023136"/>
    </source>
</evidence>
<dbReference type="Gene3D" id="1.10.3720.10">
    <property type="entry name" value="MetI-like"/>
    <property type="match status" value="1"/>
</dbReference>
<dbReference type="EMBL" id="CP007806">
    <property type="protein sequence ID" value="AIG25861.1"/>
    <property type="molecule type" value="Genomic_DNA"/>
</dbReference>
<keyword evidence="2 7" id="KW-0813">Transport</keyword>
<dbReference type="PROSITE" id="PS50928">
    <property type="entry name" value="ABC_TM1"/>
    <property type="match status" value="1"/>
</dbReference>
<dbReference type="STRING" id="1042163.BRLA_c015330"/>
<accession>A0A075R332</accession>
<dbReference type="KEGG" id="blr:BRLA_c015330"/>
<dbReference type="HOGENOM" id="CLU_046113_2_2_9"/>
<feature type="transmembrane region" description="Helical" evidence="7">
    <location>
        <begin position="225"/>
        <end position="253"/>
    </location>
</feature>
<keyword evidence="3" id="KW-1003">Cell membrane</keyword>
<keyword evidence="4 7" id="KW-0812">Transmembrane</keyword>
<dbReference type="InterPro" id="IPR000515">
    <property type="entry name" value="MetI-like"/>
</dbReference>
<dbReference type="Proteomes" id="UP000005850">
    <property type="component" value="Chromosome"/>
</dbReference>
<feature type="transmembrane region" description="Helical" evidence="7">
    <location>
        <begin position="80"/>
        <end position="102"/>
    </location>
</feature>
<feature type="transmembrane region" description="Helical" evidence="7">
    <location>
        <begin position="22"/>
        <end position="48"/>
    </location>
</feature>
<dbReference type="GO" id="GO:0055085">
    <property type="term" value="P:transmembrane transport"/>
    <property type="evidence" value="ECO:0007669"/>
    <property type="project" value="InterPro"/>
</dbReference>
<dbReference type="CDD" id="cd06261">
    <property type="entry name" value="TM_PBP2"/>
    <property type="match status" value="1"/>
</dbReference>
<dbReference type="eggNOG" id="COG0600">
    <property type="taxonomic scope" value="Bacteria"/>
</dbReference>
<dbReference type="Pfam" id="PF00528">
    <property type="entry name" value="BPD_transp_1"/>
    <property type="match status" value="1"/>
</dbReference>
<gene>
    <name evidence="9" type="primary">ssuC_1</name>
    <name evidence="9" type="ORF">BRLA_c015330</name>
</gene>
<evidence type="ECO:0000256" key="4">
    <source>
        <dbReference type="ARBA" id="ARBA00022692"/>
    </source>
</evidence>
<evidence type="ECO:0000256" key="7">
    <source>
        <dbReference type="RuleBase" id="RU363032"/>
    </source>
</evidence>
<evidence type="ECO:0000313" key="9">
    <source>
        <dbReference type="EMBL" id="AIG25861.1"/>
    </source>
</evidence>
<comment type="subcellular location">
    <subcellularLocation>
        <location evidence="1 7">Cell membrane</location>
        <topology evidence="1 7">Multi-pass membrane protein</topology>
    </subcellularLocation>
</comment>
<evidence type="ECO:0000256" key="5">
    <source>
        <dbReference type="ARBA" id="ARBA00022989"/>
    </source>
</evidence>
<evidence type="ECO:0000259" key="8">
    <source>
        <dbReference type="PROSITE" id="PS50928"/>
    </source>
</evidence>
<feature type="transmembrane region" description="Helical" evidence="7">
    <location>
        <begin position="114"/>
        <end position="132"/>
    </location>
</feature>
<feature type="transmembrane region" description="Helical" evidence="7">
    <location>
        <begin position="138"/>
        <end position="161"/>
    </location>
</feature>
<sequence length="268" mass="29986">MEQINIDHIHQQYKHGVTRTKWLVFLTQLLILFVFLGTWELAAFFKWIDVLLFSSPSRIWSLFIEKMADMSLLMHTSVTVLETIIGFLLGTLLGTLLAIMIWWSPFLSRVLEPYLIIANSMPKVALGPLFIVGLGPGVISIIATTLSVSIIITAITIYSGFREVNPNYLKVMQTFGASKSQMFAKVIFPATMPTIISSLKVNVGLSWIGVVVGEFLVAQKGLGYLIIYGFQVFNFSLVMVSLFVIALVAALMYQGVSYLEKRLTSQFK</sequence>
<dbReference type="SUPFAM" id="SSF161098">
    <property type="entry name" value="MetI-like"/>
    <property type="match status" value="1"/>
</dbReference>
<dbReference type="AlphaFoldDB" id="A0A075R332"/>
<comment type="similarity">
    <text evidence="7">Belongs to the binding-protein-dependent transport system permease family.</text>
</comment>
<proteinExistence type="inferred from homology"/>
<evidence type="ECO:0000313" key="10">
    <source>
        <dbReference type="Proteomes" id="UP000005850"/>
    </source>
</evidence>
<keyword evidence="10" id="KW-1185">Reference proteome</keyword>
<dbReference type="PANTHER" id="PTHR30151">
    <property type="entry name" value="ALKANE SULFONATE ABC TRANSPORTER-RELATED, MEMBRANE SUBUNIT"/>
    <property type="match status" value="1"/>
</dbReference>